<dbReference type="Pfam" id="PF00115">
    <property type="entry name" value="COX1"/>
    <property type="match status" value="1"/>
</dbReference>
<feature type="transmembrane region" description="Helical" evidence="20">
    <location>
        <begin position="130"/>
        <end position="153"/>
    </location>
</feature>
<keyword evidence="7 18" id="KW-0349">Heme</keyword>
<comment type="cofactor">
    <cofactor evidence="18">
        <name>heme</name>
        <dbReference type="ChEBI" id="CHEBI:30413"/>
    </cofactor>
    <text evidence="18">Binds 2 heme groups per subunit, denoted as high- and low-spin.</text>
</comment>
<dbReference type="SUPFAM" id="SSF81442">
    <property type="entry name" value="Cytochrome c oxidase subunit I-like"/>
    <property type="match status" value="1"/>
</dbReference>
<dbReference type="GO" id="GO:0004129">
    <property type="term" value="F:cytochrome-c oxidase activity"/>
    <property type="evidence" value="ECO:0007669"/>
    <property type="project" value="UniProtKB-EC"/>
</dbReference>
<dbReference type="InterPro" id="IPR000883">
    <property type="entry name" value="Cyt_C_Oxase_1"/>
</dbReference>
<dbReference type="InParanoid" id="B4D2W4"/>
<feature type="transmembrane region" description="Helical" evidence="20">
    <location>
        <begin position="206"/>
        <end position="228"/>
    </location>
</feature>
<evidence type="ECO:0000313" key="23">
    <source>
        <dbReference type="EMBL" id="EDY19075.1"/>
    </source>
</evidence>
<comment type="cofactor">
    <cofactor evidence="18">
        <name>Cu(2+)</name>
        <dbReference type="ChEBI" id="CHEBI:29036"/>
    </cofactor>
    <text evidence="18">Binds 1 copper ion per subunit, denoted as copper B.</text>
</comment>
<evidence type="ECO:0000259" key="22">
    <source>
        <dbReference type="PROSITE" id="PS51007"/>
    </source>
</evidence>
<dbReference type="Gene3D" id="1.20.210.10">
    <property type="entry name" value="Cytochrome c oxidase-like, subunit I domain"/>
    <property type="match status" value="1"/>
</dbReference>
<dbReference type="GO" id="GO:0046872">
    <property type="term" value="F:metal ion binding"/>
    <property type="evidence" value="ECO:0007669"/>
    <property type="project" value="UniProtKB-KW"/>
</dbReference>
<dbReference type="SUPFAM" id="SSF46626">
    <property type="entry name" value="Cytochrome c"/>
    <property type="match status" value="1"/>
</dbReference>
<keyword evidence="8 19" id="KW-0679">Respiratory chain</keyword>
<dbReference type="PANTHER" id="PTHR10422:SF29">
    <property type="entry name" value="CYTOCHROME C OXIDASE SUBUNIT 1 HOMOLOG, BACTEROID"/>
    <property type="match status" value="1"/>
</dbReference>
<evidence type="ECO:0000256" key="3">
    <source>
        <dbReference type="ARBA" id="ARBA00004673"/>
    </source>
</evidence>
<dbReference type="RefSeq" id="WP_006980577.1">
    <property type="nucleotide sequence ID" value="NZ_ABVL01000009.1"/>
</dbReference>
<dbReference type="InterPro" id="IPR003468">
    <property type="entry name" value="Cyt_c_oxidase_monohaem-su/FixO"/>
</dbReference>
<dbReference type="GO" id="GO:0022904">
    <property type="term" value="P:respiratory electron transport chain"/>
    <property type="evidence" value="ECO:0007669"/>
    <property type="project" value="TreeGrafter"/>
</dbReference>
<sequence>MTNNPTKTVIEFDDRTVRHFMVASIFWAIVAMLVGVVIATQLAFWQVNLNSPYLTFGRLRPLHTNAAIFAFVGNMMFAGIYYSLQRLVKARLASDFLSKLHFWGWQAIIVAAAITLPLGLTRGKEYAELIWPINIAVALIWVVFAINFFWTIARRNEPSLYVAIWFYIATIITVAMLYIVNHLSLPTSFTHSYPVFGGVQDALVEWWYGHNAVAFFLTTPILGIMYYYLPKAAGRPVYSYRLSIVHFWSLVFVYIWAGPHHLLNTALPSWLQSLGMIFSLMLWAPSWGGMLNGLLTLRGAWHQLRTDPVLKFFAAGVTFYGMATFEGPLLAIKSVNALSHYSDWTIGHVHSGTLGWNGFMAAGMFYWLAPRLWNRKLYSPSLANMHFWLGLVGILLYVAAMWVSGITQGLMLSATRESGTVLAYPNFLDAVTSTKSLMHIRALGGAMYLSGFIMLAWNIFKTAHGAEPVNGTIEVFVEPAHPARPMGLKRGFINAPVVYSMLYVLFAVGWAATSGIYSAFSFVGIFSISLALLIHKDVSKATWNQWYEQLLENSLPFTALTTLAVVIGGIVQIVPTIIVNKAECIEGVRQIPYTPLELAGRDIYVREGCYNCHSQMIRTLVGDVLRYGAYSKLGESIYDYPFQWGSKRTGPDLAREGGKYPSIWHFHHMRDPRQISPGSIMPNYPWLYTQKTEVDLLPHKIEVQRRLGVPFAEQTPEELTQCVTIQEQTIAADLKAAGAEIPPDREIVALISYLQKLGKSEKVNSTSAQAPTASK</sequence>
<dbReference type="NCBIfam" id="TIGR00780">
    <property type="entry name" value="ccoN"/>
    <property type="match status" value="1"/>
</dbReference>
<comment type="cofactor">
    <cofactor evidence="1">
        <name>heme b</name>
        <dbReference type="ChEBI" id="CHEBI:60344"/>
    </cofactor>
</comment>
<reference evidence="23 24" key="1">
    <citation type="journal article" date="2011" name="J. Bacteriol.">
        <title>Genome sequence of Chthoniobacter flavus Ellin428, an aerobic heterotrophic soil bacterium.</title>
        <authorList>
            <person name="Kant R."/>
            <person name="van Passel M.W."/>
            <person name="Palva A."/>
            <person name="Lucas S."/>
            <person name="Lapidus A."/>
            <person name="Glavina Del Rio T."/>
            <person name="Dalin E."/>
            <person name="Tice H."/>
            <person name="Bruce D."/>
            <person name="Goodwin L."/>
            <person name="Pitluck S."/>
            <person name="Larimer F.W."/>
            <person name="Land M.L."/>
            <person name="Hauser L."/>
            <person name="Sangwan P."/>
            <person name="de Vos W.M."/>
            <person name="Janssen P.H."/>
            <person name="Smidt H."/>
        </authorList>
    </citation>
    <scope>NUCLEOTIDE SEQUENCE [LARGE SCALE GENOMIC DNA]</scope>
    <source>
        <strain evidence="23 24">Ellin428</strain>
    </source>
</reference>
<keyword evidence="23" id="KW-0560">Oxidoreductase</keyword>
<keyword evidence="5 19" id="KW-0813">Transport</keyword>
<dbReference type="GO" id="GO:0020037">
    <property type="term" value="F:heme binding"/>
    <property type="evidence" value="ECO:0007669"/>
    <property type="project" value="InterPro"/>
</dbReference>
<feature type="transmembrane region" description="Helical" evidence="20">
    <location>
        <begin position="20"/>
        <end position="44"/>
    </location>
</feature>
<dbReference type="STRING" id="497964.CfE428DRAFT_3252"/>
<comment type="similarity">
    <text evidence="19">Belongs to the heme-copper respiratory oxidase family.</text>
</comment>
<protein>
    <recommendedName>
        <fullName evidence="4">cytochrome-c oxidase</fullName>
        <ecNumber evidence="4">7.1.1.9</ecNumber>
    </recommendedName>
</protein>
<keyword evidence="10 18" id="KW-0479">Metal-binding</keyword>
<evidence type="ECO:0000256" key="10">
    <source>
        <dbReference type="ARBA" id="ARBA00022723"/>
    </source>
</evidence>
<keyword evidence="6" id="KW-1003">Cell membrane</keyword>
<comment type="caution">
    <text evidence="23">The sequence shown here is derived from an EMBL/GenBank/DDBJ whole genome shotgun (WGS) entry which is preliminary data.</text>
</comment>
<dbReference type="InterPro" id="IPR036909">
    <property type="entry name" value="Cyt_c-like_dom_sf"/>
</dbReference>
<evidence type="ECO:0000256" key="1">
    <source>
        <dbReference type="ARBA" id="ARBA00001970"/>
    </source>
</evidence>
<accession>B4D2W4</accession>
<evidence type="ECO:0000256" key="20">
    <source>
        <dbReference type="SAM" id="Phobius"/>
    </source>
</evidence>
<feature type="transmembrane region" description="Helical" evidence="20">
    <location>
        <begin position="277"/>
        <end position="297"/>
    </location>
</feature>
<gene>
    <name evidence="23" type="ORF">CfE428DRAFT_3252</name>
</gene>
<feature type="transmembrane region" description="Helical" evidence="20">
    <location>
        <begin position="160"/>
        <end position="180"/>
    </location>
</feature>
<feature type="transmembrane region" description="Helical" evidence="20">
    <location>
        <begin position="438"/>
        <end position="460"/>
    </location>
</feature>
<keyword evidence="16 20" id="KW-0472">Membrane</keyword>
<feature type="binding site" description="axial binding residue" evidence="18">
    <location>
        <position position="350"/>
    </location>
    <ligand>
        <name>heme b</name>
        <dbReference type="ChEBI" id="CHEBI:60344"/>
        <label>1; low-spin</label>
    </ligand>
    <ligandPart>
        <name>Fe</name>
        <dbReference type="ChEBI" id="CHEBI:18248"/>
    </ligandPart>
</feature>
<feature type="transmembrane region" description="Helical" evidence="20">
    <location>
        <begin position="381"/>
        <end position="403"/>
    </location>
</feature>
<feature type="binding site" evidence="18">
    <location>
        <position position="261"/>
    </location>
    <ligand>
        <name>Cu cation</name>
        <dbReference type="ChEBI" id="CHEBI:23378"/>
        <label>B</label>
    </ligand>
</feature>
<feature type="domain" description="Cytochrome c" evidence="22">
    <location>
        <begin position="595"/>
        <end position="758"/>
    </location>
</feature>
<feature type="binding site" evidence="18">
    <location>
        <position position="210"/>
    </location>
    <ligand>
        <name>Cu cation</name>
        <dbReference type="ChEBI" id="CHEBI:23378"/>
        <label>B</label>
    </ligand>
</feature>
<dbReference type="eggNOG" id="COG3278">
    <property type="taxonomic scope" value="Bacteria"/>
</dbReference>
<dbReference type="PANTHER" id="PTHR10422">
    <property type="entry name" value="CYTOCHROME C OXIDASE SUBUNIT 1"/>
    <property type="match status" value="1"/>
</dbReference>
<dbReference type="AlphaFoldDB" id="B4D2W4"/>
<proteinExistence type="inferred from homology"/>
<dbReference type="GO" id="GO:0016491">
    <property type="term" value="F:oxidoreductase activity"/>
    <property type="evidence" value="ECO:0007669"/>
    <property type="project" value="UniProtKB-KW"/>
</dbReference>
<feature type="transmembrane region" description="Helical" evidence="20">
    <location>
        <begin position="555"/>
        <end position="574"/>
    </location>
</feature>
<feature type="transmembrane region" description="Helical" evidence="20">
    <location>
        <begin position="309"/>
        <end position="332"/>
    </location>
</feature>
<evidence type="ECO:0000256" key="19">
    <source>
        <dbReference type="RuleBase" id="RU000370"/>
    </source>
</evidence>
<feature type="binding site" description="axial binding residue" evidence="18">
    <location>
        <position position="63"/>
    </location>
    <ligand>
        <name>heme b</name>
        <dbReference type="ChEBI" id="CHEBI:60344"/>
        <label>1; low-spin</label>
    </ligand>
    <ligandPart>
        <name>Fe</name>
        <dbReference type="ChEBI" id="CHEBI:18248"/>
    </ligandPart>
</feature>
<evidence type="ECO:0000256" key="4">
    <source>
        <dbReference type="ARBA" id="ARBA00012949"/>
    </source>
</evidence>
<dbReference type="GO" id="GO:0015990">
    <property type="term" value="P:electron transport coupled proton transport"/>
    <property type="evidence" value="ECO:0007669"/>
    <property type="project" value="TreeGrafter"/>
</dbReference>
<evidence type="ECO:0000256" key="15">
    <source>
        <dbReference type="ARBA" id="ARBA00023008"/>
    </source>
</evidence>
<dbReference type="EMBL" id="ABVL01000009">
    <property type="protein sequence ID" value="EDY19075.1"/>
    <property type="molecule type" value="Genomic_DNA"/>
</dbReference>
<dbReference type="EC" id="7.1.1.9" evidence="4"/>
<evidence type="ECO:0000256" key="9">
    <source>
        <dbReference type="ARBA" id="ARBA00022692"/>
    </source>
</evidence>
<feature type="transmembrane region" description="Helical" evidence="20">
    <location>
        <begin position="516"/>
        <end position="534"/>
    </location>
</feature>
<dbReference type="InterPro" id="IPR009056">
    <property type="entry name" value="Cyt_c-like_dom"/>
</dbReference>
<feature type="binding site" evidence="18">
    <location>
        <position position="260"/>
    </location>
    <ligand>
        <name>Cu cation</name>
        <dbReference type="ChEBI" id="CHEBI:23378"/>
        <label>B</label>
    </ligand>
</feature>
<dbReference type="InterPro" id="IPR023615">
    <property type="entry name" value="Cyt_c_Oxase_su1_BS"/>
</dbReference>
<dbReference type="NCBIfam" id="NF011055">
    <property type="entry name" value="PRK14487.1"/>
    <property type="match status" value="1"/>
</dbReference>
<dbReference type="GO" id="GO:0009060">
    <property type="term" value="P:aerobic respiration"/>
    <property type="evidence" value="ECO:0007669"/>
    <property type="project" value="InterPro"/>
</dbReference>
<feature type="transmembrane region" description="Helical" evidence="20">
    <location>
        <begin position="64"/>
        <end position="84"/>
    </location>
</feature>
<keyword evidence="13 20" id="KW-1133">Transmembrane helix</keyword>
<evidence type="ECO:0000313" key="24">
    <source>
        <dbReference type="Proteomes" id="UP000005824"/>
    </source>
</evidence>
<keyword evidence="12 19" id="KW-0249">Electron transport</keyword>
<evidence type="ECO:0000256" key="17">
    <source>
        <dbReference type="ARBA" id="ARBA00047816"/>
    </source>
</evidence>
<evidence type="ECO:0000256" key="7">
    <source>
        <dbReference type="ARBA" id="ARBA00022617"/>
    </source>
</evidence>
<feature type="transmembrane region" description="Helical" evidence="20">
    <location>
        <begin position="240"/>
        <end position="257"/>
    </location>
</feature>
<evidence type="ECO:0000256" key="14">
    <source>
        <dbReference type="ARBA" id="ARBA00023004"/>
    </source>
</evidence>
<evidence type="ECO:0000256" key="12">
    <source>
        <dbReference type="ARBA" id="ARBA00022982"/>
    </source>
</evidence>
<evidence type="ECO:0000256" key="16">
    <source>
        <dbReference type="ARBA" id="ARBA00023136"/>
    </source>
</evidence>
<dbReference type="Proteomes" id="UP000005824">
    <property type="component" value="Unassembled WGS sequence"/>
</dbReference>
<comment type="pathway">
    <text evidence="3">Energy metabolism; oxidative phosphorylation.</text>
</comment>
<evidence type="ECO:0000259" key="21">
    <source>
        <dbReference type="PROSITE" id="PS50855"/>
    </source>
</evidence>
<dbReference type="GO" id="GO:0005886">
    <property type="term" value="C:plasma membrane"/>
    <property type="evidence" value="ECO:0007669"/>
    <property type="project" value="UniProtKB-SubCell"/>
</dbReference>
<dbReference type="InterPro" id="IPR036927">
    <property type="entry name" value="Cyt_c_oxase-like_su1_sf"/>
</dbReference>
<comment type="catalytic activity">
    <reaction evidence="17">
        <text>4 Fe(II)-[cytochrome c] + O2 + 8 H(+)(in) = 4 Fe(III)-[cytochrome c] + 2 H2O + 4 H(+)(out)</text>
        <dbReference type="Rhea" id="RHEA:11436"/>
        <dbReference type="Rhea" id="RHEA-COMP:10350"/>
        <dbReference type="Rhea" id="RHEA-COMP:14399"/>
        <dbReference type="ChEBI" id="CHEBI:15377"/>
        <dbReference type="ChEBI" id="CHEBI:15378"/>
        <dbReference type="ChEBI" id="CHEBI:15379"/>
        <dbReference type="ChEBI" id="CHEBI:29033"/>
        <dbReference type="ChEBI" id="CHEBI:29034"/>
        <dbReference type="EC" id="7.1.1.9"/>
    </reaction>
</comment>
<evidence type="ECO:0000256" key="2">
    <source>
        <dbReference type="ARBA" id="ARBA00004651"/>
    </source>
</evidence>
<keyword evidence="24" id="KW-1185">Reference proteome</keyword>
<keyword evidence="14 18" id="KW-0408">Iron</keyword>
<feature type="transmembrane region" description="Helical" evidence="20">
    <location>
        <begin position="96"/>
        <end position="118"/>
    </location>
</feature>
<dbReference type="Pfam" id="PF02433">
    <property type="entry name" value="FixO"/>
    <property type="match status" value="1"/>
</dbReference>
<keyword evidence="11" id="KW-1278">Translocase</keyword>
<dbReference type="NCBIfam" id="NF011053">
    <property type="entry name" value="PRK14485.1"/>
    <property type="match status" value="1"/>
</dbReference>
<comment type="subcellular location">
    <subcellularLocation>
        <location evidence="2">Cell membrane</location>
        <topology evidence="2">Multi-pass membrane protein</topology>
    </subcellularLocation>
</comment>
<organism evidence="23 24">
    <name type="scientific">Chthoniobacter flavus Ellin428</name>
    <dbReference type="NCBI Taxonomy" id="497964"/>
    <lineage>
        <taxon>Bacteria</taxon>
        <taxon>Pseudomonadati</taxon>
        <taxon>Verrucomicrobiota</taxon>
        <taxon>Spartobacteria</taxon>
        <taxon>Chthoniobacterales</taxon>
        <taxon>Chthoniobacteraceae</taxon>
        <taxon>Chthoniobacter</taxon>
    </lineage>
</organism>
<name>B4D2W4_9BACT</name>
<dbReference type="eggNOG" id="COG2993">
    <property type="taxonomic scope" value="Bacteria"/>
</dbReference>
<feature type="transmembrane region" description="Helical" evidence="20">
    <location>
        <begin position="491"/>
        <end position="510"/>
    </location>
</feature>
<feature type="transmembrane region" description="Helical" evidence="20">
    <location>
        <begin position="352"/>
        <end position="369"/>
    </location>
</feature>
<keyword evidence="9 19" id="KW-0812">Transmembrane</keyword>
<feature type="binding site" description="axial binding residue" evidence="18">
    <location>
        <position position="348"/>
    </location>
    <ligand>
        <name>heme b</name>
        <dbReference type="ChEBI" id="CHEBI:60344"/>
        <label>2; high-spin</label>
    </ligand>
    <ligandPart>
        <name>Fe</name>
        <dbReference type="ChEBI" id="CHEBI:18248"/>
    </ligandPart>
</feature>
<evidence type="ECO:0000256" key="11">
    <source>
        <dbReference type="ARBA" id="ARBA00022967"/>
    </source>
</evidence>
<dbReference type="PROSITE" id="PS50855">
    <property type="entry name" value="COX1"/>
    <property type="match status" value="1"/>
</dbReference>
<evidence type="ECO:0000256" key="6">
    <source>
        <dbReference type="ARBA" id="ARBA00022475"/>
    </source>
</evidence>
<evidence type="ECO:0000256" key="13">
    <source>
        <dbReference type="ARBA" id="ARBA00022989"/>
    </source>
</evidence>
<dbReference type="InterPro" id="IPR023616">
    <property type="entry name" value="Cyt_c_oxase-like_su1_dom"/>
</dbReference>
<dbReference type="PROSITE" id="PS00077">
    <property type="entry name" value="COX1_CUB"/>
    <property type="match status" value="1"/>
</dbReference>
<evidence type="ECO:0000256" key="18">
    <source>
        <dbReference type="PIRSR" id="PIRSR604677-50"/>
    </source>
</evidence>
<feature type="domain" description="Cytochrome oxidase subunit I profile" evidence="21">
    <location>
        <begin position="20"/>
        <end position="499"/>
    </location>
</feature>
<dbReference type="NCBIfam" id="TIGR00781">
    <property type="entry name" value="ccoO"/>
    <property type="match status" value="1"/>
</dbReference>
<keyword evidence="15" id="KW-0186">Copper</keyword>
<evidence type="ECO:0000256" key="5">
    <source>
        <dbReference type="ARBA" id="ARBA00022448"/>
    </source>
</evidence>
<dbReference type="PROSITE" id="PS51007">
    <property type="entry name" value="CYTC"/>
    <property type="match status" value="1"/>
</dbReference>
<dbReference type="InterPro" id="IPR004677">
    <property type="entry name" value="Cyt_c_oxidase_cbb3_su1"/>
</dbReference>
<evidence type="ECO:0000256" key="8">
    <source>
        <dbReference type="ARBA" id="ARBA00022660"/>
    </source>
</evidence>
<dbReference type="Gene3D" id="1.10.760.10">
    <property type="entry name" value="Cytochrome c-like domain"/>
    <property type="match status" value="1"/>
</dbReference>